<dbReference type="GO" id="GO:0015081">
    <property type="term" value="F:sodium ion transmembrane transporter activity"/>
    <property type="evidence" value="ECO:0007669"/>
    <property type="project" value="InterPro"/>
</dbReference>
<feature type="transmembrane region" description="Helical" evidence="7">
    <location>
        <begin position="6"/>
        <end position="31"/>
    </location>
</feature>
<accession>A0A1G8IVN9</accession>
<dbReference type="InterPro" id="IPR005899">
    <property type="entry name" value="Na_pump_deCOase"/>
</dbReference>
<dbReference type="Proteomes" id="UP000198945">
    <property type="component" value="Unassembled WGS sequence"/>
</dbReference>
<dbReference type="GO" id="GO:0005886">
    <property type="term" value="C:plasma membrane"/>
    <property type="evidence" value="ECO:0007669"/>
    <property type="project" value="UniProtKB-SubCell"/>
</dbReference>
<dbReference type="RefSeq" id="WP_089716106.1">
    <property type="nucleotide sequence ID" value="NZ_FNEH01000003.1"/>
</dbReference>
<feature type="compositionally biased region" description="Polar residues" evidence="6">
    <location>
        <begin position="42"/>
        <end position="70"/>
    </location>
</feature>
<dbReference type="AlphaFoldDB" id="A0A1G8IVN9"/>
<evidence type="ECO:0000313" key="8">
    <source>
        <dbReference type="EMBL" id="SDI23054.1"/>
    </source>
</evidence>
<feature type="region of interest" description="Disordered" evidence="6">
    <location>
        <begin position="39"/>
        <end position="72"/>
    </location>
</feature>
<dbReference type="GO" id="GO:0036376">
    <property type="term" value="P:sodium ion export across plasma membrane"/>
    <property type="evidence" value="ECO:0007669"/>
    <property type="project" value="InterPro"/>
</dbReference>
<evidence type="ECO:0000256" key="7">
    <source>
        <dbReference type="SAM" id="Phobius"/>
    </source>
</evidence>
<dbReference type="Pfam" id="PF04277">
    <property type="entry name" value="OAD_gamma"/>
    <property type="match status" value="1"/>
</dbReference>
<comment type="subcellular location">
    <subcellularLocation>
        <location evidence="1">Cell membrane</location>
    </subcellularLocation>
</comment>
<evidence type="ECO:0000256" key="6">
    <source>
        <dbReference type="SAM" id="MobiDB-lite"/>
    </source>
</evidence>
<protein>
    <submittedName>
        <fullName evidence="8">Sodium pump decarboxylases, gamma subunit</fullName>
    </submittedName>
</protein>
<sequence length="128" mass="14145">MTIGDALYVTAIGMGTVLFSLLIVALVINIVKKFVDQKEKSNAQPKANENSQVSNQVSKETLSKVETNTAEQEDNKKIVASIAASLYVMLNQSDDEQLVIKKITRINQHSTEWGKAGRRDQIKAVNKL</sequence>
<keyword evidence="4 7" id="KW-1133">Transmembrane helix</keyword>
<evidence type="ECO:0000256" key="5">
    <source>
        <dbReference type="ARBA" id="ARBA00023136"/>
    </source>
</evidence>
<evidence type="ECO:0000313" key="9">
    <source>
        <dbReference type="Proteomes" id="UP000198945"/>
    </source>
</evidence>
<evidence type="ECO:0000256" key="3">
    <source>
        <dbReference type="ARBA" id="ARBA00022692"/>
    </source>
</evidence>
<keyword evidence="5 7" id="KW-0472">Membrane</keyword>
<proteinExistence type="predicted"/>
<keyword evidence="2" id="KW-1003">Cell membrane</keyword>
<keyword evidence="3 7" id="KW-0812">Transmembrane</keyword>
<name>A0A1G8IVN9_9FIRM</name>
<reference evidence="8 9" key="1">
    <citation type="submission" date="2016-10" db="EMBL/GenBank/DDBJ databases">
        <authorList>
            <person name="de Groot N.N."/>
        </authorList>
    </citation>
    <scope>NUCLEOTIDE SEQUENCE [LARGE SCALE GENOMIC DNA]</scope>
    <source>
        <strain evidence="8 9">WG7</strain>
    </source>
</reference>
<evidence type="ECO:0000256" key="1">
    <source>
        <dbReference type="ARBA" id="ARBA00004236"/>
    </source>
</evidence>
<dbReference type="EMBL" id="FNEH01000003">
    <property type="protein sequence ID" value="SDI23054.1"/>
    <property type="molecule type" value="Genomic_DNA"/>
</dbReference>
<evidence type="ECO:0000256" key="4">
    <source>
        <dbReference type="ARBA" id="ARBA00022989"/>
    </source>
</evidence>
<evidence type="ECO:0000256" key="2">
    <source>
        <dbReference type="ARBA" id="ARBA00022475"/>
    </source>
</evidence>
<organism evidence="8 9">
    <name type="scientific">Halanaerobium congolense</name>
    <dbReference type="NCBI Taxonomy" id="54121"/>
    <lineage>
        <taxon>Bacteria</taxon>
        <taxon>Bacillati</taxon>
        <taxon>Bacillota</taxon>
        <taxon>Clostridia</taxon>
        <taxon>Halanaerobiales</taxon>
        <taxon>Halanaerobiaceae</taxon>
        <taxon>Halanaerobium</taxon>
    </lineage>
</organism>
<gene>
    <name evidence="8" type="ORF">SAMN04515654_10398</name>
</gene>